<dbReference type="InterPro" id="IPR043502">
    <property type="entry name" value="DNA/RNA_pol_sf"/>
</dbReference>
<organism evidence="1 2">
    <name type="scientific">Skeletonema marinoi</name>
    <dbReference type="NCBI Taxonomy" id="267567"/>
    <lineage>
        <taxon>Eukaryota</taxon>
        <taxon>Sar</taxon>
        <taxon>Stramenopiles</taxon>
        <taxon>Ochrophyta</taxon>
        <taxon>Bacillariophyta</taxon>
        <taxon>Coscinodiscophyceae</taxon>
        <taxon>Thalassiosirophycidae</taxon>
        <taxon>Thalassiosirales</taxon>
        <taxon>Skeletonemataceae</taxon>
        <taxon>Skeletonema</taxon>
        <taxon>Skeletonema marinoi-dohrnii complex</taxon>
    </lineage>
</organism>
<comment type="caution">
    <text evidence="1">The sequence shown here is derived from an EMBL/GenBank/DDBJ whole genome shotgun (WGS) entry which is preliminary data.</text>
</comment>
<proteinExistence type="predicted"/>
<reference evidence="1" key="1">
    <citation type="submission" date="2023-06" db="EMBL/GenBank/DDBJ databases">
        <title>Survivors Of The Sea: Transcriptome response of Skeletonema marinoi to long-term dormancy.</title>
        <authorList>
            <person name="Pinder M.I.M."/>
            <person name="Kourtchenko O."/>
            <person name="Robertson E.K."/>
            <person name="Larsson T."/>
            <person name="Maumus F."/>
            <person name="Osuna-Cruz C.M."/>
            <person name="Vancaester E."/>
            <person name="Stenow R."/>
            <person name="Vandepoele K."/>
            <person name="Ploug H."/>
            <person name="Bruchert V."/>
            <person name="Godhe A."/>
            <person name="Topel M."/>
        </authorList>
    </citation>
    <scope>NUCLEOTIDE SEQUENCE</scope>
    <source>
        <strain evidence="1">R05AC</strain>
    </source>
</reference>
<dbReference type="AlphaFoldDB" id="A0AAD9DBM7"/>
<accession>A0AAD9DBM7</accession>
<dbReference type="Proteomes" id="UP001224775">
    <property type="component" value="Unassembled WGS sequence"/>
</dbReference>
<evidence type="ECO:0000313" key="1">
    <source>
        <dbReference type="EMBL" id="KAK1739858.1"/>
    </source>
</evidence>
<dbReference type="EMBL" id="JATAAI010000017">
    <property type="protein sequence ID" value="KAK1739858.1"/>
    <property type="molecule type" value="Genomic_DNA"/>
</dbReference>
<keyword evidence="2" id="KW-1185">Reference proteome</keyword>
<evidence type="ECO:0000313" key="2">
    <source>
        <dbReference type="Proteomes" id="UP001224775"/>
    </source>
</evidence>
<dbReference type="SUPFAM" id="SSF56672">
    <property type="entry name" value="DNA/RNA polymerases"/>
    <property type="match status" value="1"/>
</dbReference>
<protein>
    <submittedName>
        <fullName evidence="1">Uncharacterized protein</fullName>
    </submittedName>
</protein>
<sequence>MTHFIRHPAGGKAPFESAVSSDILTSFAQQLWGVSLEGGLERPVAGDVVSVLDDTPSTDGALEEERLFVASVGKEEEVPASTVEQEDVLDLEDERETFTKQEVETIQVEAQRFITKEKNNIKAAKADDAEVPVHVWNNILLKGVQLRSGTSPEDVDRAANVLREWWLKRFWRKLYEACLTRLRKHSTDEIHWTVKPRVENGQATDLSVEIHALNAVLWHSTQGIGSNTNPGIAKDGVPVFFEKEGPRTKRKQPKMSDRNMRRTVASKVGKVINRGYVLSSGIRLLSLIKYFAVPKTDTDYRIVYDATANKLNDAVWAPSFWLPTIDTLVRYIDADTWMMDRDIGDMFLNFPLDKKVWPYTGLHLEDLFDETVEEDAAVLEKAGGHWVHWVRCLMGFKPSPYNAIKTALVVEEVVKGDRYCERNPYQWDHVRLNLPGSAD</sequence>
<gene>
    <name evidence="1" type="ORF">QTG54_009617</name>
</gene>
<name>A0AAD9DBM7_9STRA</name>